<keyword evidence="5" id="KW-0597">Phosphoprotein</keyword>
<keyword evidence="14 15" id="KW-0472">Membrane</keyword>
<dbReference type="Gene3D" id="3.40.1110.10">
    <property type="entry name" value="Calcium-transporting ATPase, cytoplasmic domain N"/>
    <property type="match status" value="1"/>
</dbReference>
<dbReference type="InterPro" id="IPR036163">
    <property type="entry name" value="HMA_dom_sf"/>
</dbReference>
<evidence type="ECO:0000256" key="15">
    <source>
        <dbReference type="RuleBase" id="RU362081"/>
    </source>
</evidence>
<keyword evidence="6 15" id="KW-0812">Transmembrane</keyword>
<dbReference type="PANTHER" id="PTHR43520">
    <property type="entry name" value="ATP7, ISOFORM B"/>
    <property type="match status" value="1"/>
</dbReference>
<evidence type="ECO:0000256" key="8">
    <source>
        <dbReference type="ARBA" id="ARBA00022741"/>
    </source>
</evidence>
<dbReference type="SUPFAM" id="SSF56784">
    <property type="entry name" value="HAD-like"/>
    <property type="match status" value="1"/>
</dbReference>
<evidence type="ECO:0000313" key="17">
    <source>
        <dbReference type="EMBL" id="MCL1125984.1"/>
    </source>
</evidence>
<dbReference type="PROSITE" id="PS00154">
    <property type="entry name" value="ATPASE_E1_E2"/>
    <property type="match status" value="1"/>
</dbReference>
<keyword evidence="10" id="KW-0460">Magnesium</keyword>
<dbReference type="Pfam" id="PF00403">
    <property type="entry name" value="HMA"/>
    <property type="match status" value="1"/>
</dbReference>
<dbReference type="CDD" id="cd00371">
    <property type="entry name" value="HMA"/>
    <property type="match status" value="1"/>
</dbReference>
<dbReference type="PROSITE" id="PS50846">
    <property type="entry name" value="HMA_2"/>
    <property type="match status" value="1"/>
</dbReference>
<dbReference type="SFLD" id="SFLDF00027">
    <property type="entry name" value="p-type_atpase"/>
    <property type="match status" value="1"/>
</dbReference>
<dbReference type="PRINTS" id="PR00943">
    <property type="entry name" value="CUATPASE"/>
</dbReference>
<name>A0ABT0LE59_9GAMM</name>
<keyword evidence="13" id="KW-0406">Ion transport</keyword>
<feature type="transmembrane region" description="Helical" evidence="15">
    <location>
        <begin position="426"/>
        <end position="448"/>
    </location>
</feature>
<accession>A0ABT0LE59</accession>
<feature type="transmembrane region" description="Helical" evidence="15">
    <location>
        <begin position="177"/>
        <end position="201"/>
    </location>
</feature>
<dbReference type="SFLD" id="SFLDS00003">
    <property type="entry name" value="Haloacid_Dehalogenase"/>
    <property type="match status" value="1"/>
</dbReference>
<dbReference type="Pfam" id="PF00702">
    <property type="entry name" value="Hydrolase"/>
    <property type="match status" value="1"/>
</dbReference>
<feature type="transmembrane region" description="Helical" evidence="15">
    <location>
        <begin position="792"/>
        <end position="808"/>
    </location>
</feature>
<evidence type="ECO:0000256" key="3">
    <source>
        <dbReference type="ARBA" id="ARBA00022448"/>
    </source>
</evidence>
<dbReference type="Pfam" id="PF00122">
    <property type="entry name" value="E1-E2_ATPase"/>
    <property type="match status" value="1"/>
</dbReference>
<dbReference type="RefSeq" id="WP_248941317.1">
    <property type="nucleotide sequence ID" value="NZ_JAKIKS010000069.1"/>
</dbReference>
<dbReference type="CDD" id="cd02079">
    <property type="entry name" value="P-type_ATPase_HM"/>
    <property type="match status" value="1"/>
</dbReference>
<dbReference type="PROSITE" id="PS01047">
    <property type="entry name" value="HMA_1"/>
    <property type="match status" value="1"/>
</dbReference>
<dbReference type="Proteomes" id="UP001203423">
    <property type="component" value="Unassembled WGS sequence"/>
</dbReference>
<evidence type="ECO:0000256" key="11">
    <source>
        <dbReference type="ARBA" id="ARBA00022967"/>
    </source>
</evidence>
<dbReference type="InterPro" id="IPR006121">
    <property type="entry name" value="HMA_dom"/>
</dbReference>
<dbReference type="Gene3D" id="3.40.50.1000">
    <property type="entry name" value="HAD superfamily/HAD-like"/>
    <property type="match status" value="1"/>
</dbReference>
<dbReference type="InterPro" id="IPR023299">
    <property type="entry name" value="ATPase_P-typ_cyto_dom_N"/>
</dbReference>
<gene>
    <name evidence="17" type="ORF">L2764_16275</name>
</gene>
<evidence type="ECO:0000256" key="12">
    <source>
        <dbReference type="ARBA" id="ARBA00022989"/>
    </source>
</evidence>
<dbReference type="SUPFAM" id="SSF81653">
    <property type="entry name" value="Calcium ATPase, transduction domain A"/>
    <property type="match status" value="1"/>
</dbReference>
<evidence type="ECO:0000256" key="6">
    <source>
        <dbReference type="ARBA" id="ARBA00022692"/>
    </source>
</evidence>
<evidence type="ECO:0000313" key="18">
    <source>
        <dbReference type="Proteomes" id="UP001203423"/>
    </source>
</evidence>
<dbReference type="InterPro" id="IPR017969">
    <property type="entry name" value="Heavy-metal-associated_CS"/>
</dbReference>
<dbReference type="InterPro" id="IPR036412">
    <property type="entry name" value="HAD-like_sf"/>
</dbReference>
<keyword evidence="11" id="KW-1278">Translocase</keyword>
<dbReference type="SFLD" id="SFLDG00002">
    <property type="entry name" value="C1.7:_P-type_atpase_like"/>
    <property type="match status" value="1"/>
</dbReference>
<feature type="transmembrane region" description="Helical" evidence="15">
    <location>
        <begin position="213"/>
        <end position="230"/>
    </location>
</feature>
<sequence length="839" mass="92000">MTTQTRCFHCGEAVLSGKPLYTRIQDHDEAMCCLGCQAVSAAIVNAGLLNYYQFRTELGGSQQQLIPAELSHFSAYDLPEIQEEFVYQDEYFKQVSLTLEGLTCAACSWLIEHKLKQLTGIESISVNSTTERALIRWDPNLLQLSDILNQITHIGYQAFPFQVDEQEINSKKESRQFLLRLGLAGFATMQVMMFALALYSGFFTDLDSEFRDYFRWVSMLFAAPVVFYSAQPFYFSAIRALLMGRINMDVSVSIAICGAYIASCLETIRGSGEVYFESVSMFTFFLLLGRYFEQNARQKASVNASNLHKLIPLTANKISDTGMEEVPAKRLIVGDVILIKPGEIVAGDGKIIEGSSSINESMLTGEQLPIIKKVDSLVYAGTINIDHPLKVKVTAVGQEQLVADIIRLQEIASHNKPKIALYADTFSNYFTAGVLLLASLSYLFWSFYSPEDAFWITLSVLVATCPCALALATPTAITCSTSILTRLGIIARKNDVFEKLPLIKHVVFDKTGTLTCGQLTIDNLTLFGMKTEHTLTTTPITVSQAQQKQHILTIAAALEAHSLHPIASAFMPYQQQDIVASHCENKVGLGIAGTIQGAQYKLGSAEFVGAHTVQDTPSLTYPLSVETTDRDIANDPFNNQYHVNGQDIWLSENNHILAKIQLSDKLRPDASIAIKQLQNMGCQVSMATGDTGPQVLTLANKLNIKNVHQNLKPNQKLELINALQQEQQTAMFGDGINDAPVLAGANLSVAMGSGAAITKNSADLILLGDHLSRFSDAILVAKKTKAIIQQNLFWAIGYNVLIIPLAMTGNVLPYVAALGMSASSLIVVSNSLRLLKVKV</sequence>
<evidence type="ECO:0000256" key="2">
    <source>
        <dbReference type="ARBA" id="ARBA00006024"/>
    </source>
</evidence>
<keyword evidence="4 15" id="KW-1003">Cell membrane</keyword>
<dbReference type="InterPro" id="IPR023214">
    <property type="entry name" value="HAD_sf"/>
</dbReference>
<dbReference type="InterPro" id="IPR008250">
    <property type="entry name" value="ATPase_P-typ_transduc_dom_A_sf"/>
</dbReference>
<dbReference type="InterPro" id="IPR027256">
    <property type="entry name" value="P-typ_ATPase_IB"/>
</dbReference>
<keyword evidence="9 15" id="KW-0067">ATP-binding</keyword>
<evidence type="ECO:0000259" key="16">
    <source>
        <dbReference type="PROSITE" id="PS50846"/>
    </source>
</evidence>
<reference evidence="17 18" key="1">
    <citation type="submission" date="2022-01" db="EMBL/GenBank/DDBJ databases">
        <title>Whole genome-based taxonomy of the Shewanellaceae.</title>
        <authorList>
            <person name="Martin-Rodriguez A.J."/>
        </authorList>
    </citation>
    <scope>NUCLEOTIDE SEQUENCE [LARGE SCALE GENOMIC DNA]</scope>
    <source>
        <strain evidence="17 18">DSM 17177</strain>
    </source>
</reference>
<dbReference type="Pfam" id="PF12156">
    <property type="entry name" value="ATPase-cat_bd"/>
    <property type="match status" value="1"/>
</dbReference>
<evidence type="ECO:0000256" key="10">
    <source>
        <dbReference type="ARBA" id="ARBA00022842"/>
    </source>
</evidence>
<dbReference type="InterPro" id="IPR023298">
    <property type="entry name" value="ATPase_P-typ_TM_dom_sf"/>
</dbReference>
<comment type="caution">
    <text evidence="17">The sequence shown here is derived from an EMBL/GenBank/DDBJ whole genome shotgun (WGS) entry which is preliminary data.</text>
</comment>
<proteinExistence type="inferred from homology"/>
<dbReference type="SUPFAM" id="SSF81665">
    <property type="entry name" value="Calcium ATPase, transmembrane domain M"/>
    <property type="match status" value="1"/>
</dbReference>
<organism evidence="17 18">
    <name type="scientific">Shewanella surugensis</name>
    <dbReference type="NCBI Taxonomy" id="212020"/>
    <lineage>
        <taxon>Bacteria</taxon>
        <taxon>Pseudomonadati</taxon>
        <taxon>Pseudomonadota</taxon>
        <taxon>Gammaproteobacteria</taxon>
        <taxon>Alteromonadales</taxon>
        <taxon>Shewanellaceae</taxon>
        <taxon>Shewanella</taxon>
    </lineage>
</organism>
<evidence type="ECO:0000256" key="9">
    <source>
        <dbReference type="ARBA" id="ARBA00022840"/>
    </source>
</evidence>
<protein>
    <submittedName>
        <fullName evidence="17">Heavy metal translocating P-type ATPase</fullName>
    </submittedName>
</protein>
<evidence type="ECO:0000256" key="14">
    <source>
        <dbReference type="ARBA" id="ARBA00023136"/>
    </source>
</evidence>
<dbReference type="SUPFAM" id="SSF55008">
    <property type="entry name" value="HMA, heavy metal-associated domain"/>
    <property type="match status" value="1"/>
</dbReference>
<dbReference type="InterPro" id="IPR059000">
    <property type="entry name" value="ATPase_P-type_domA"/>
</dbReference>
<keyword evidence="8 15" id="KW-0547">Nucleotide-binding</keyword>
<keyword evidence="12 15" id="KW-1133">Transmembrane helix</keyword>
<dbReference type="Gene3D" id="2.70.150.10">
    <property type="entry name" value="Calcium-transporting ATPase, cytoplasmic transduction domain A"/>
    <property type="match status" value="1"/>
</dbReference>
<keyword evidence="18" id="KW-1185">Reference proteome</keyword>
<dbReference type="PRINTS" id="PR00119">
    <property type="entry name" value="CATATPASE"/>
</dbReference>
<dbReference type="NCBIfam" id="TIGR01525">
    <property type="entry name" value="ATPase-IB_hvy"/>
    <property type="match status" value="1"/>
</dbReference>
<dbReference type="PANTHER" id="PTHR43520:SF5">
    <property type="entry name" value="CATION-TRANSPORTING P-TYPE ATPASE-RELATED"/>
    <property type="match status" value="1"/>
</dbReference>
<evidence type="ECO:0000256" key="1">
    <source>
        <dbReference type="ARBA" id="ARBA00004651"/>
    </source>
</evidence>
<comment type="similarity">
    <text evidence="2 15">Belongs to the cation transport ATPase (P-type) (TC 3.A.3) family. Type IB subfamily.</text>
</comment>
<dbReference type="InterPro" id="IPR021993">
    <property type="entry name" value="ATPase-cat-bd"/>
</dbReference>
<comment type="subcellular location">
    <subcellularLocation>
        <location evidence="1">Cell membrane</location>
        <topology evidence="1">Multi-pass membrane protein</topology>
    </subcellularLocation>
</comment>
<keyword evidence="7 15" id="KW-0479">Metal-binding</keyword>
<dbReference type="InterPro" id="IPR001757">
    <property type="entry name" value="P_typ_ATPase"/>
</dbReference>
<evidence type="ECO:0000256" key="5">
    <source>
        <dbReference type="ARBA" id="ARBA00022553"/>
    </source>
</evidence>
<evidence type="ECO:0000256" key="7">
    <source>
        <dbReference type="ARBA" id="ARBA00022723"/>
    </source>
</evidence>
<dbReference type="NCBIfam" id="TIGR01494">
    <property type="entry name" value="ATPase_P-type"/>
    <property type="match status" value="2"/>
</dbReference>
<feature type="domain" description="HMA" evidence="16">
    <location>
        <begin position="93"/>
        <end position="159"/>
    </location>
</feature>
<dbReference type="Gene3D" id="3.30.70.100">
    <property type="match status" value="1"/>
</dbReference>
<keyword evidence="3" id="KW-0813">Transport</keyword>
<dbReference type="EMBL" id="JAKIKS010000069">
    <property type="protein sequence ID" value="MCL1125984.1"/>
    <property type="molecule type" value="Genomic_DNA"/>
</dbReference>
<evidence type="ECO:0000256" key="13">
    <source>
        <dbReference type="ARBA" id="ARBA00023065"/>
    </source>
</evidence>
<evidence type="ECO:0000256" key="4">
    <source>
        <dbReference type="ARBA" id="ARBA00022475"/>
    </source>
</evidence>
<dbReference type="PROSITE" id="PS01229">
    <property type="entry name" value="COF_2"/>
    <property type="match status" value="1"/>
</dbReference>
<dbReference type="InterPro" id="IPR018303">
    <property type="entry name" value="ATPase_P-typ_P_site"/>
</dbReference>
<dbReference type="InterPro" id="IPR044492">
    <property type="entry name" value="P_typ_ATPase_HD_dom"/>
</dbReference>